<comment type="caution">
    <text evidence="8">The sequence shown here is derived from an EMBL/GenBank/DDBJ whole genome shotgun (WGS) entry which is preliminary data.</text>
</comment>
<dbReference type="InterPro" id="IPR044068">
    <property type="entry name" value="CB"/>
</dbReference>
<dbReference type="InterPro" id="IPR050808">
    <property type="entry name" value="Phage_Integrase"/>
</dbReference>
<dbReference type="PANTHER" id="PTHR30629">
    <property type="entry name" value="PROPHAGE INTEGRASE"/>
    <property type="match status" value="1"/>
</dbReference>
<dbReference type="EMBL" id="BJYX01000007">
    <property type="protein sequence ID" value="GEO29930.1"/>
    <property type="molecule type" value="Genomic_DNA"/>
</dbReference>
<dbReference type="Gene3D" id="1.10.443.10">
    <property type="entry name" value="Intergrase catalytic core"/>
    <property type="match status" value="1"/>
</dbReference>
<reference evidence="8 9" key="1">
    <citation type="submission" date="2019-07" db="EMBL/GenBank/DDBJ databases">
        <title>Whole genome shotgun sequence of Terrabacter aerolatus NBRC 106305.</title>
        <authorList>
            <person name="Hosoyama A."/>
            <person name="Uohara A."/>
            <person name="Ohji S."/>
            <person name="Ichikawa N."/>
        </authorList>
    </citation>
    <scope>NUCLEOTIDE SEQUENCE [LARGE SCALE GENOMIC DNA]</scope>
    <source>
        <strain evidence="8 9">NBRC 106305</strain>
    </source>
</reference>
<dbReference type="Gene3D" id="1.10.150.130">
    <property type="match status" value="1"/>
</dbReference>
<evidence type="ECO:0000313" key="9">
    <source>
        <dbReference type="Proteomes" id="UP000321534"/>
    </source>
</evidence>
<dbReference type="InterPro" id="IPR011010">
    <property type="entry name" value="DNA_brk_join_enz"/>
</dbReference>
<keyword evidence="3 5" id="KW-0238">DNA-binding</keyword>
<dbReference type="AlphaFoldDB" id="A0A512D0Z1"/>
<feature type="domain" description="Tyr recombinase" evidence="6">
    <location>
        <begin position="184"/>
        <end position="380"/>
    </location>
</feature>
<evidence type="ECO:0000256" key="2">
    <source>
        <dbReference type="ARBA" id="ARBA00022908"/>
    </source>
</evidence>
<dbReference type="Pfam" id="PF22022">
    <property type="entry name" value="Phage_int_M"/>
    <property type="match status" value="1"/>
</dbReference>
<dbReference type="PROSITE" id="PS51898">
    <property type="entry name" value="TYR_RECOMBINASE"/>
    <property type="match status" value="1"/>
</dbReference>
<dbReference type="InterPro" id="IPR002104">
    <property type="entry name" value="Integrase_catalytic"/>
</dbReference>
<organism evidence="8 9">
    <name type="scientific">Terrabacter aerolatus</name>
    <dbReference type="NCBI Taxonomy" id="422442"/>
    <lineage>
        <taxon>Bacteria</taxon>
        <taxon>Bacillati</taxon>
        <taxon>Actinomycetota</taxon>
        <taxon>Actinomycetes</taxon>
        <taxon>Micrococcales</taxon>
        <taxon>Intrasporangiaceae</taxon>
        <taxon>Terrabacter</taxon>
    </lineage>
</organism>
<dbReference type="PANTHER" id="PTHR30629:SF2">
    <property type="entry name" value="PROPHAGE INTEGRASE INTS-RELATED"/>
    <property type="match status" value="1"/>
</dbReference>
<evidence type="ECO:0000256" key="5">
    <source>
        <dbReference type="PROSITE-ProRule" id="PRU01248"/>
    </source>
</evidence>
<dbReference type="InterPro" id="IPR010998">
    <property type="entry name" value="Integrase_recombinase_N"/>
</dbReference>
<evidence type="ECO:0000256" key="1">
    <source>
        <dbReference type="ARBA" id="ARBA00008857"/>
    </source>
</evidence>
<dbReference type="InterPro" id="IPR053876">
    <property type="entry name" value="Phage_int_M"/>
</dbReference>
<dbReference type="PROSITE" id="PS51900">
    <property type="entry name" value="CB"/>
    <property type="match status" value="1"/>
</dbReference>
<evidence type="ECO:0000256" key="4">
    <source>
        <dbReference type="ARBA" id="ARBA00023172"/>
    </source>
</evidence>
<dbReference type="InterPro" id="IPR013762">
    <property type="entry name" value="Integrase-like_cat_sf"/>
</dbReference>
<dbReference type="RefSeq" id="WP_147065460.1">
    <property type="nucleotide sequence ID" value="NZ_BAAARO010000026.1"/>
</dbReference>
<sequence length="399" mass="44121">MPRERLRPGEWGEITTSRVSADPVRHRARARFRGEDGRKRVIERHGRTRRAAVEALTDALEALARLGGGSGLARSDPFELAAKQWFDEMAQLVEAGQRSPGTLETYRRVLDGHVLPALGALRLSQVTTPTVNRVIVDIHTRVGPSTARTCRSIVSGIMGRAVRHGAVATNPAREVERLRVRPQRQPRALTVEERTQWFVGVAGNQKAMERDLLDLSAFLLATGLRIGEALAVTWAEVDLDTATIRVSSTLIRVTGRGLLRKETKSEAGQRRLRLPVWCVTMLHRRAQTLYDPERPVFGTIDGGFRDPRNVSRFLKEARETVGLDWVTAHAWRKTTATVLDEMGATGRMIADQLGHTRVSMSLDVYLGRGLADPRVLAALESAGPLRALPAREKGGQRSG</sequence>
<keyword evidence="2" id="KW-0229">DNA integration</keyword>
<dbReference type="Proteomes" id="UP000321534">
    <property type="component" value="Unassembled WGS sequence"/>
</dbReference>
<evidence type="ECO:0000259" key="6">
    <source>
        <dbReference type="PROSITE" id="PS51898"/>
    </source>
</evidence>
<dbReference type="GO" id="GO:0006310">
    <property type="term" value="P:DNA recombination"/>
    <property type="evidence" value="ECO:0007669"/>
    <property type="project" value="UniProtKB-KW"/>
</dbReference>
<dbReference type="GO" id="GO:0003677">
    <property type="term" value="F:DNA binding"/>
    <property type="evidence" value="ECO:0007669"/>
    <property type="project" value="UniProtKB-UniRule"/>
</dbReference>
<dbReference type="CDD" id="cd01189">
    <property type="entry name" value="INT_ICEBs1_C_like"/>
    <property type="match status" value="1"/>
</dbReference>
<dbReference type="GO" id="GO:0015074">
    <property type="term" value="P:DNA integration"/>
    <property type="evidence" value="ECO:0007669"/>
    <property type="project" value="UniProtKB-KW"/>
</dbReference>
<dbReference type="OrthoDB" id="1822491at2"/>
<dbReference type="SUPFAM" id="SSF56349">
    <property type="entry name" value="DNA breaking-rejoining enzymes"/>
    <property type="match status" value="1"/>
</dbReference>
<protein>
    <submittedName>
        <fullName evidence="8">Phage integrase</fullName>
    </submittedName>
</protein>
<evidence type="ECO:0000259" key="7">
    <source>
        <dbReference type="PROSITE" id="PS51900"/>
    </source>
</evidence>
<dbReference type="Pfam" id="PF00589">
    <property type="entry name" value="Phage_integrase"/>
    <property type="match status" value="1"/>
</dbReference>
<proteinExistence type="inferred from homology"/>
<name>A0A512D0Z1_9MICO</name>
<evidence type="ECO:0000256" key="3">
    <source>
        <dbReference type="ARBA" id="ARBA00023125"/>
    </source>
</evidence>
<keyword evidence="9" id="KW-1185">Reference proteome</keyword>
<gene>
    <name evidence="8" type="ORF">TAE01_17400</name>
</gene>
<keyword evidence="4" id="KW-0233">DNA recombination</keyword>
<feature type="domain" description="Core-binding (CB)" evidence="7">
    <location>
        <begin position="76"/>
        <end position="162"/>
    </location>
</feature>
<evidence type="ECO:0000313" key="8">
    <source>
        <dbReference type="EMBL" id="GEO29930.1"/>
    </source>
</evidence>
<comment type="similarity">
    <text evidence="1">Belongs to the 'phage' integrase family.</text>
</comment>
<accession>A0A512D0Z1</accession>